<keyword evidence="3" id="KW-0963">Cytoplasm</keyword>
<evidence type="ECO:0000256" key="5">
    <source>
        <dbReference type="ARBA" id="ARBA00023242"/>
    </source>
</evidence>
<dbReference type="SUPFAM" id="SSF48371">
    <property type="entry name" value="ARM repeat"/>
    <property type="match status" value="2"/>
</dbReference>
<evidence type="ECO:0000313" key="9">
    <source>
        <dbReference type="Proteomes" id="UP000070444"/>
    </source>
</evidence>
<feature type="repeat" description="ARM" evidence="6">
    <location>
        <begin position="423"/>
        <end position="465"/>
    </location>
</feature>
<dbReference type="PANTHER" id="PTHR15651">
    <property type="entry name" value="ARMADILLO REPEAT-CONTAINING PROTEIN 8"/>
    <property type="match status" value="1"/>
</dbReference>
<protein>
    <submittedName>
        <fullName evidence="8">ARM repeat-containing protein</fullName>
    </submittedName>
</protein>
<dbReference type="InterPro" id="IPR000225">
    <property type="entry name" value="Armadillo"/>
</dbReference>
<keyword evidence="5" id="KW-0539">Nucleus</keyword>
<evidence type="ECO:0000256" key="2">
    <source>
        <dbReference type="ARBA" id="ARBA00004496"/>
    </source>
</evidence>
<dbReference type="InterPro" id="IPR011989">
    <property type="entry name" value="ARM-like"/>
</dbReference>
<evidence type="ECO:0000256" key="3">
    <source>
        <dbReference type="ARBA" id="ARBA00022490"/>
    </source>
</evidence>
<dbReference type="GO" id="GO:0043161">
    <property type="term" value="P:proteasome-mediated ubiquitin-dependent protein catabolic process"/>
    <property type="evidence" value="ECO:0007669"/>
    <property type="project" value="TreeGrafter"/>
</dbReference>
<sequence>MPSSAIELANYHLNLLESQNPEDQLKALRLIKNQIIGNPTNKAIYTNLNVIERILLTLKPSNTSNPTIQVQTAVVLGSLAYGSKDIVSQLLNSGATSILLECINLKMLPYPLVEASARALKSIFSCPESPRGEIFKENHLNSLLYLLAPPDINLQTNPDHLSNINLAQLAALILGKCADTQQRQNKLIDFGVLPDIMGLLTSGIEKAQEAALETLSALCLGNESAGHAILNFNYDNQPIIEYMAELVKSPNVNMQLLSCNCITNLNQVNAIMDANLNVLPVVLSTLVKLLESTGSPQIQAPLILAGLVNKSQIMQKAACDSDAIKKLSEIISQTPASTMSDERDMSPEESLQDTLIENCLLAIASICSQSEDCRKQVIEAKALPFIVSSMSHYRVGVRAAACECTKSLSRSVKTLRTSLVEVGVTPPLFKLLEDSDDQVRISASATLCNLVLDFSPIKKVVLESGGITSMVGLIDSENAELRYNAVFGLKNLLFQADSHIKSMVMEQLGWQKIMGLLVDPNPRIQEQALAFLRNLSCGKEADIDLVFKGIGEGELLQLIFQQLQTPHTESIIQALYVIVNIATGNTKHKSLIMASPELLNKIHNLMNYPHPQVRVATAWCIINLTWIEDNQTSCFIRIKDLRALGFEDTLKRLVNDDNLDVKDRARTALQHFQSESRYESSKDNYVEENRVIRRYVTREDSEERSPTSNFDMDLIPDPSL</sequence>
<reference evidence="8 9" key="1">
    <citation type="journal article" date="2015" name="Genome Biol. Evol.">
        <title>Phylogenomic analyses indicate that early fungi evolved digesting cell walls of algal ancestors of land plants.</title>
        <authorList>
            <person name="Chang Y."/>
            <person name="Wang S."/>
            <person name="Sekimoto S."/>
            <person name="Aerts A.L."/>
            <person name="Choi C."/>
            <person name="Clum A."/>
            <person name="LaButti K.M."/>
            <person name="Lindquist E.A."/>
            <person name="Yee Ngan C."/>
            <person name="Ohm R.A."/>
            <person name="Salamov A.A."/>
            <person name="Grigoriev I.V."/>
            <person name="Spatafora J.W."/>
            <person name="Berbee M.L."/>
        </authorList>
    </citation>
    <scope>NUCLEOTIDE SEQUENCE [LARGE SCALE GENOMIC DNA]</scope>
    <source>
        <strain evidence="8 9">NRRL 28638</strain>
    </source>
</reference>
<evidence type="ECO:0000256" key="7">
    <source>
        <dbReference type="SAM" id="MobiDB-lite"/>
    </source>
</evidence>
<dbReference type="GO" id="GO:0034657">
    <property type="term" value="C:GID complex"/>
    <property type="evidence" value="ECO:0007669"/>
    <property type="project" value="TreeGrafter"/>
</dbReference>
<evidence type="ECO:0000256" key="4">
    <source>
        <dbReference type="ARBA" id="ARBA00022737"/>
    </source>
</evidence>
<comment type="subcellular location">
    <subcellularLocation>
        <location evidence="2">Cytoplasm</location>
    </subcellularLocation>
    <subcellularLocation>
        <location evidence="1">Nucleus</location>
    </subcellularLocation>
</comment>
<proteinExistence type="predicted"/>
<dbReference type="PROSITE" id="PS50176">
    <property type="entry name" value="ARM_REPEAT"/>
    <property type="match status" value="1"/>
</dbReference>
<accession>A0A137PA92</accession>
<evidence type="ECO:0000313" key="8">
    <source>
        <dbReference type="EMBL" id="KXN71874.1"/>
    </source>
</evidence>
<dbReference type="InterPro" id="IPR016024">
    <property type="entry name" value="ARM-type_fold"/>
</dbReference>
<evidence type="ECO:0000256" key="1">
    <source>
        <dbReference type="ARBA" id="ARBA00004123"/>
    </source>
</evidence>
<dbReference type="InterPro" id="IPR038739">
    <property type="entry name" value="ARMC8/Vid28"/>
</dbReference>
<dbReference type="OMA" id="KGTDQHV"/>
<dbReference type="GO" id="GO:0005737">
    <property type="term" value="C:cytoplasm"/>
    <property type="evidence" value="ECO:0007669"/>
    <property type="project" value="UniProtKB-SubCell"/>
</dbReference>
<keyword evidence="9" id="KW-1185">Reference proteome</keyword>
<evidence type="ECO:0000256" key="6">
    <source>
        <dbReference type="PROSITE-ProRule" id="PRU00259"/>
    </source>
</evidence>
<feature type="region of interest" description="Disordered" evidence="7">
    <location>
        <begin position="697"/>
        <end position="720"/>
    </location>
</feature>
<dbReference type="SMART" id="SM00185">
    <property type="entry name" value="ARM"/>
    <property type="match status" value="7"/>
</dbReference>
<dbReference type="EMBL" id="KQ964465">
    <property type="protein sequence ID" value="KXN71874.1"/>
    <property type="molecule type" value="Genomic_DNA"/>
</dbReference>
<gene>
    <name evidence="8" type="ORF">CONCODRAFT_78115</name>
</gene>
<name>A0A137PA92_CONC2</name>
<dbReference type="OrthoDB" id="5559898at2759"/>
<dbReference type="GO" id="GO:0005634">
    <property type="term" value="C:nucleus"/>
    <property type="evidence" value="ECO:0007669"/>
    <property type="project" value="UniProtKB-SubCell"/>
</dbReference>
<dbReference type="Gene3D" id="1.25.10.10">
    <property type="entry name" value="Leucine-rich Repeat Variant"/>
    <property type="match status" value="2"/>
</dbReference>
<organism evidence="8 9">
    <name type="scientific">Conidiobolus coronatus (strain ATCC 28846 / CBS 209.66 / NRRL 28638)</name>
    <name type="common">Delacroixia coronata</name>
    <dbReference type="NCBI Taxonomy" id="796925"/>
    <lineage>
        <taxon>Eukaryota</taxon>
        <taxon>Fungi</taxon>
        <taxon>Fungi incertae sedis</taxon>
        <taxon>Zoopagomycota</taxon>
        <taxon>Entomophthoromycotina</taxon>
        <taxon>Entomophthoromycetes</taxon>
        <taxon>Entomophthorales</taxon>
        <taxon>Ancylistaceae</taxon>
        <taxon>Conidiobolus</taxon>
    </lineage>
</organism>
<dbReference type="Proteomes" id="UP000070444">
    <property type="component" value="Unassembled WGS sequence"/>
</dbReference>
<dbReference type="PANTHER" id="PTHR15651:SF7">
    <property type="entry name" value="ARMADILLO REPEAT-CONTAINING PROTEIN 8"/>
    <property type="match status" value="1"/>
</dbReference>
<dbReference type="AlphaFoldDB" id="A0A137PA92"/>
<dbReference type="STRING" id="796925.A0A137PA92"/>
<keyword evidence="4" id="KW-0677">Repeat</keyword>